<dbReference type="EMBL" id="MHQY01000026">
    <property type="protein sequence ID" value="OHA13481.1"/>
    <property type="molecule type" value="Genomic_DNA"/>
</dbReference>
<dbReference type="NCBIfam" id="TIGR02385">
    <property type="entry name" value="RelE_StbE"/>
    <property type="match status" value="1"/>
</dbReference>
<organism evidence="2 3">
    <name type="scientific">Candidatus Sungbacteria bacterium RIFCSPLOWO2_12_FULL_41_11</name>
    <dbReference type="NCBI Taxonomy" id="1802286"/>
    <lineage>
        <taxon>Bacteria</taxon>
        <taxon>Candidatus Sungiibacteriota</taxon>
    </lineage>
</organism>
<dbReference type="Gene3D" id="3.30.2310.20">
    <property type="entry name" value="RelE-like"/>
    <property type="match status" value="1"/>
</dbReference>
<dbReference type="InterPro" id="IPR035093">
    <property type="entry name" value="RelE/ParE_toxin_dom_sf"/>
</dbReference>
<dbReference type="AlphaFoldDB" id="A0A1G2LRR0"/>
<evidence type="ECO:0000313" key="2">
    <source>
        <dbReference type="EMBL" id="OHA13481.1"/>
    </source>
</evidence>
<evidence type="ECO:0000256" key="1">
    <source>
        <dbReference type="ARBA" id="ARBA00022649"/>
    </source>
</evidence>
<dbReference type="Proteomes" id="UP000177171">
    <property type="component" value="Unassembled WGS sequence"/>
</dbReference>
<comment type="caution">
    <text evidence="2">The sequence shown here is derived from an EMBL/GenBank/DDBJ whole genome shotgun (WGS) entry which is preliminary data.</text>
</comment>
<keyword evidence="1" id="KW-1277">Toxin-antitoxin system</keyword>
<dbReference type="InterPro" id="IPR007712">
    <property type="entry name" value="RelE/ParE_toxin"/>
</dbReference>
<protein>
    <recommendedName>
        <fullName evidence="4">Plasmid stabilization protein</fullName>
    </recommendedName>
</protein>
<proteinExistence type="predicted"/>
<evidence type="ECO:0000313" key="3">
    <source>
        <dbReference type="Proteomes" id="UP000177171"/>
    </source>
</evidence>
<sequence length="85" mass="10143">MKIRVTSKFTKSYKKMPKFVKEHAEEKGKIFIANPFDSRLETHKLHGKYKDYWSFSVVSQYRIIFSFVNSNCADFINIGTHDIYR</sequence>
<dbReference type="SUPFAM" id="SSF143011">
    <property type="entry name" value="RelE-like"/>
    <property type="match status" value="1"/>
</dbReference>
<name>A0A1G2LRR0_9BACT</name>
<gene>
    <name evidence="2" type="ORF">A3G49_06805</name>
</gene>
<evidence type="ECO:0008006" key="4">
    <source>
        <dbReference type="Google" id="ProtNLM"/>
    </source>
</evidence>
<dbReference type="Pfam" id="PF05015">
    <property type="entry name" value="HigB-like_toxin"/>
    <property type="match status" value="1"/>
</dbReference>
<dbReference type="InterPro" id="IPR007711">
    <property type="entry name" value="HigB-1"/>
</dbReference>
<accession>A0A1G2LRR0</accession>
<reference evidence="2 3" key="1">
    <citation type="journal article" date="2016" name="Nat. Commun.">
        <title>Thousands of microbial genomes shed light on interconnected biogeochemical processes in an aquifer system.</title>
        <authorList>
            <person name="Anantharaman K."/>
            <person name="Brown C.T."/>
            <person name="Hug L.A."/>
            <person name="Sharon I."/>
            <person name="Castelle C.J."/>
            <person name="Probst A.J."/>
            <person name="Thomas B.C."/>
            <person name="Singh A."/>
            <person name="Wilkins M.J."/>
            <person name="Karaoz U."/>
            <person name="Brodie E.L."/>
            <person name="Williams K.H."/>
            <person name="Hubbard S.S."/>
            <person name="Banfield J.F."/>
        </authorList>
    </citation>
    <scope>NUCLEOTIDE SEQUENCE [LARGE SCALE GENOMIC DNA]</scope>
</reference>